<evidence type="ECO:0000256" key="4">
    <source>
        <dbReference type="ARBA" id="ARBA00022898"/>
    </source>
</evidence>
<evidence type="ECO:0000256" key="5">
    <source>
        <dbReference type="ARBA" id="ARBA00023317"/>
    </source>
</evidence>
<accession>A0A0R2MU07</accession>
<dbReference type="SUPFAM" id="SSF56784">
    <property type="entry name" value="HAD-like"/>
    <property type="match status" value="1"/>
</dbReference>
<dbReference type="NCBIfam" id="TIGR01422">
    <property type="entry name" value="phosphonatase"/>
    <property type="match status" value="1"/>
</dbReference>
<dbReference type="InterPro" id="IPR000192">
    <property type="entry name" value="Aminotrans_V_dom"/>
</dbReference>
<evidence type="ECO:0000313" key="11">
    <source>
        <dbReference type="Proteomes" id="UP000050969"/>
    </source>
</evidence>
<comment type="similarity">
    <text evidence="8">Belongs to the class-V pyridoxal-phosphate-dependent aminotransferase family. PhnW subfamily.</text>
</comment>
<comment type="function">
    <text evidence="8">Involved in phosphonate degradation.</text>
</comment>
<sequence length="628" mass="68391">MIQAVIFDWAGTTIDYGSRAPIIAFQAAFAAFNIPLEEAVIRQDVGLDKKIHIEKMFADPAIWTAWTAQGHTTDRDAAIDKVYAQFQTSITAILTQTATLKPGMAALAAYLTAKNITMASTSGYTRQMIAQLSPLAAEQGYAPVLNVTSELTDGVGRPDAAMLLKAMQRLHLDNPQEVIKVGDTVNDILEGKNAGVISISVLEGSNLIGLSEAEWLALSPTEQHALKQNARDVFETAGADAVIDTLADLMPLIEIYNQQQAALLLTPGPLTTSLSVKNRMLVDHGTWDDDYKALTQDIRQQLLAVGHADAEQYSTILMQGSGSFGVESVLQTAVPNRKGRGTLLIAINGAYGQRMAEMADHLAIDYLAIDFGETEPANADVILEALTQHPEITHFAMVHCETTTGLLNDLSVIPMLNALGVVTIVDAMSSFGGVPINIDELHVDYLISSANKCIQGVPGFAFVIANRETLMQTAGNATSLSLDLYEQWRSFEDYAGKWRFTSPTHTVYAFHQALHELQQEGGVTARFERYQDNQARLRLGMRALGFDPLLPETLQSPIITSFKYPTPDFDFMAFYRALKDQGFIIYPGKIAAIDSFRIGNIGEVYAGDISRLLTAVASIMDEAPVLAK</sequence>
<dbReference type="SUPFAM" id="SSF53383">
    <property type="entry name" value="PLP-dependent transferases"/>
    <property type="match status" value="1"/>
</dbReference>
<protein>
    <recommendedName>
        <fullName evidence="7 8">Multifunctional fusion protein</fullName>
    </recommendedName>
    <domain>
        <recommendedName>
            <fullName evidence="8">2-aminoethylphosphonate--pyruvate transaminase</fullName>
            <ecNumber evidence="8">2.6.1.37</ecNumber>
        </recommendedName>
        <alternativeName>
            <fullName evidence="8">2-aminoethylphosphonate aminotransferase</fullName>
        </alternativeName>
        <alternativeName>
            <fullName evidence="8">AEP transaminase</fullName>
            <shortName evidence="8">AEPT</shortName>
        </alternativeName>
    </domain>
    <domain>
        <recommendedName>
            <fullName evidence="7">Phosphonoacetaldehyde hydrolase</fullName>
            <shortName evidence="7">Phosphonatase</shortName>
            <ecNumber evidence="7">3.11.1.1</ecNumber>
        </recommendedName>
        <alternativeName>
            <fullName evidence="7">Phosphonoacetaldehyde phosphonohydrolase</fullName>
        </alternativeName>
    </domain>
</protein>
<dbReference type="SFLD" id="SFLDG01129">
    <property type="entry name" value="C1.5:_HAD__Beta-PGM__Phosphata"/>
    <property type="match status" value="1"/>
</dbReference>
<dbReference type="PANTHER" id="PTHR42778:SF1">
    <property type="entry name" value="2-AMINOETHYLPHOSPHONATE--PYRUVATE TRANSAMINASE"/>
    <property type="match status" value="1"/>
</dbReference>
<evidence type="ECO:0000256" key="1">
    <source>
        <dbReference type="ARBA" id="ARBA00001933"/>
    </source>
</evidence>
<dbReference type="Pfam" id="PF00266">
    <property type="entry name" value="Aminotran_5"/>
    <property type="match status" value="1"/>
</dbReference>
<keyword evidence="7" id="KW-0460">Magnesium</keyword>
<feature type="binding site" evidence="7">
    <location>
        <position position="8"/>
    </location>
    <ligand>
        <name>Mg(2+)</name>
        <dbReference type="ChEBI" id="CHEBI:18420"/>
    </ligand>
</feature>
<keyword evidence="7" id="KW-0704">Schiff base</keyword>
<keyword evidence="3 8" id="KW-0808">Transferase</keyword>
<dbReference type="SFLD" id="SFLDS00003">
    <property type="entry name" value="Haloacid_Dehalogenase"/>
    <property type="match status" value="1"/>
</dbReference>
<dbReference type="InterPro" id="IPR012703">
    <property type="entry name" value="NH2EtPonate_pyrv_transaminase"/>
</dbReference>
<dbReference type="HAMAP" id="MF_01376">
    <property type="entry name" value="PhnW_aminotrans_5"/>
    <property type="match status" value="1"/>
</dbReference>
<feature type="active site" description="Schiff-base intermediate with substrate" evidence="7">
    <location>
        <position position="49"/>
    </location>
</feature>
<reference evidence="10 11" key="1">
    <citation type="journal article" date="2015" name="Genome Announc.">
        <title>Expanding the biotechnology potential of lactobacilli through comparative genomics of 213 strains and associated genera.</title>
        <authorList>
            <person name="Sun Z."/>
            <person name="Harris H.M."/>
            <person name="McCann A."/>
            <person name="Guo C."/>
            <person name="Argimon S."/>
            <person name="Zhang W."/>
            <person name="Yang X."/>
            <person name="Jeffery I.B."/>
            <person name="Cooney J.C."/>
            <person name="Kagawa T.F."/>
            <person name="Liu W."/>
            <person name="Song Y."/>
            <person name="Salvetti E."/>
            <person name="Wrobel A."/>
            <person name="Rasinkangas P."/>
            <person name="Parkhill J."/>
            <person name="Rea M.C."/>
            <person name="O'Sullivan O."/>
            <person name="Ritari J."/>
            <person name="Douillard F.P."/>
            <person name="Paul Ross R."/>
            <person name="Yang R."/>
            <person name="Briner A.E."/>
            <person name="Felis G.E."/>
            <person name="de Vos W.M."/>
            <person name="Barrangou R."/>
            <person name="Klaenhammer T.R."/>
            <person name="Caufield P.W."/>
            <person name="Cui Y."/>
            <person name="Zhang H."/>
            <person name="O'Toole P.W."/>
        </authorList>
    </citation>
    <scope>NUCLEOTIDE SEQUENCE [LARGE SCALE GENOMIC DNA]</scope>
    <source>
        <strain evidence="10 11">DSM 24301</strain>
    </source>
</reference>
<evidence type="ECO:0000256" key="3">
    <source>
        <dbReference type="ARBA" id="ARBA00022679"/>
    </source>
</evidence>
<feature type="binding site" evidence="7">
    <location>
        <position position="183"/>
    </location>
    <ligand>
        <name>Mg(2+)</name>
        <dbReference type="ChEBI" id="CHEBI:18420"/>
    </ligand>
</feature>
<keyword evidence="2 8" id="KW-0032">Aminotransferase</keyword>
<dbReference type="Gene3D" id="3.40.50.1000">
    <property type="entry name" value="HAD superfamily/HAD-like"/>
    <property type="match status" value="1"/>
</dbReference>
<dbReference type="EC" id="3.11.1.1" evidence="7"/>
<proteinExistence type="inferred from homology"/>
<comment type="similarity">
    <text evidence="7">Belongs to the HAD-like hydrolase superfamily. PhnX family.</text>
</comment>
<dbReference type="NCBIfam" id="NF010006">
    <property type="entry name" value="PRK13479.1"/>
    <property type="match status" value="1"/>
</dbReference>
<feature type="binding site" evidence="7">
    <location>
        <position position="10"/>
    </location>
    <ligand>
        <name>Mg(2+)</name>
        <dbReference type="ChEBI" id="CHEBI:18420"/>
    </ligand>
</feature>
<name>A0A0R2MU07_9LACO</name>
<gene>
    <name evidence="7" type="primary">phnX</name>
    <name evidence="8" type="synonym">phnW</name>
    <name evidence="10" type="ORF">IV56_GL000685</name>
</gene>
<evidence type="ECO:0000313" key="10">
    <source>
        <dbReference type="EMBL" id="KRO16996.1"/>
    </source>
</evidence>
<keyword evidence="4 8" id="KW-0663">Pyridoxal phosphate</keyword>
<dbReference type="PATRIC" id="fig|1293598.4.peg.729"/>
<dbReference type="GO" id="GO:0050194">
    <property type="term" value="F:phosphonoacetaldehyde hydrolase activity"/>
    <property type="evidence" value="ECO:0007669"/>
    <property type="project" value="UniProtKB-UniRule"/>
</dbReference>
<comment type="catalytic activity">
    <reaction evidence="7">
        <text>phosphonoacetaldehyde + H2O = acetaldehyde + phosphate + H(+)</text>
        <dbReference type="Rhea" id="RHEA:18905"/>
        <dbReference type="ChEBI" id="CHEBI:15343"/>
        <dbReference type="ChEBI" id="CHEBI:15377"/>
        <dbReference type="ChEBI" id="CHEBI:15378"/>
        <dbReference type="ChEBI" id="CHEBI:43474"/>
        <dbReference type="ChEBI" id="CHEBI:58383"/>
        <dbReference type="EC" id="3.11.1.1"/>
    </reaction>
</comment>
<dbReference type="InterPro" id="IPR015424">
    <property type="entry name" value="PyrdxlP-dep_Trfase"/>
</dbReference>
<organism evidence="10 11">
    <name type="scientific">Lacticaseibacillus saniviri JCM 17471 = DSM 24301</name>
    <dbReference type="NCBI Taxonomy" id="1293598"/>
    <lineage>
        <taxon>Bacteria</taxon>
        <taxon>Bacillati</taxon>
        <taxon>Bacillota</taxon>
        <taxon>Bacilli</taxon>
        <taxon>Lactobacillales</taxon>
        <taxon>Lactobacillaceae</taxon>
        <taxon>Lacticaseibacillus</taxon>
    </lineage>
</organism>
<dbReference type="HAMAP" id="MF_01375">
    <property type="entry name" value="PhnX"/>
    <property type="match status" value="1"/>
</dbReference>
<comment type="cofactor">
    <cofactor evidence="7">
        <name>Mg(2+)</name>
        <dbReference type="ChEBI" id="CHEBI:18420"/>
    </cofactor>
    <text evidence="7">Binds 1 Mg(2+) ion per subunit.</text>
</comment>
<evidence type="ECO:0000256" key="6">
    <source>
        <dbReference type="ARBA" id="ARBA00049460"/>
    </source>
</evidence>
<comment type="caution">
    <text evidence="10">The sequence shown here is derived from an EMBL/GenBank/DDBJ whole genome shotgun (WGS) entry which is preliminary data.</text>
</comment>
<feature type="domain" description="Aminotransferase class V" evidence="9">
    <location>
        <begin position="295"/>
        <end position="586"/>
    </location>
</feature>
<dbReference type="InterPro" id="IPR015421">
    <property type="entry name" value="PyrdxlP-dep_Trfase_major"/>
</dbReference>
<comment type="catalytic activity">
    <reaction evidence="6 8">
        <text>(2-aminoethyl)phosphonate + pyruvate = phosphonoacetaldehyde + L-alanine</text>
        <dbReference type="Rhea" id="RHEA:17021"/>
        <dbReference type="ChEBI" id="CHEBI:15361"/>
        <dbReference type="ChEBI" id="CHEBI:57418"/>
        <dbReference type="ChEBI" id="CHEBI:57972"/>
        <dbReference type="ChEBI" id="CHEBI:58383"/>
        <dbReference type="EC" id="2.6.1.37"/>
    </reaction>
</comment>
<keyword evidence="7" id="KW-0479">Metal-binding</keyword>
<feature type="modified residue" description="N6-(pyridoxal phosphate)lysine" evidence="8">
    <location>
        <position position="452"/>
    </location>
</feature>
<evidence type="ECO:0000259" key="9">
    <source>
        <dbReference type="Pfam" id="PF00266"/>
    </source>
</evidence>
<dbReference type="NCBIfam" id="TIGR03301">
    <property type="entry name" value="PhnW-AepZ"/>
    <property type="match status" value="1"/>
</dbReference>
<dbReference type="EC" id="2.6.1.37" evidence="8"/>
<keyword evidence="5 8" id="KW-0670">Pyruvate</keyword>
<evidence type="ECO:0000256" key="8">
    <source>
        <dbReference type="HAMAP-Rule" id="MF_01376"/>
    </source>
</evidence>
<feature type="active site" description="Nucleophile" evidence="7">
    <location>
        <position position="8"/>
    </location>
</feature>
<dbReference type="STRING" id="1293598.IV56_GL000685"/>
<dbReference type="Gene3D" id="3.90.1150.10">
    <property type="entry name" value="Aspartate Aminotransferase, domain 1"/>
    <property type="match status" value="1"/>
</dbReference>
<dbReference type="Gene3D" id="1.10.150.240">
    <property type="entry name" value="Putative phosphatase, domain 2"/>
    <property type="match status" value="1"/>
</dbReference>
<dbReference type="Pfam" id="PF00702">
    <property type="entry name" value="Hydrolase"/>
    <property type="match status" value="1"/>
</dbReference>
<dbReference type="PANTHER" id="PTHR42778">
    <property type="entry name" value="2-AMINOETHYLPHOSPHONATE--PYRUVATE TRANSAMINASE"/>
    <property type="match status" value="1"/>
</dbReference>
<dbReference type="GO" id="GO:0047304">
    <property type="term" value="F:2-aminoethylphosphonate-pyruvate transaminase activity"/>
    <property type="evidence" value="ECO:0007669"/>
    <property type="project" value="UniProtKB-UniRule"/>
</dbReference>
<evidence type="ECO:0000256" key="7">
    <source>
        <dbReference type="HAMAP-Rule" id="MF_01375"/>
    </source>
</evidence>
<dbReference type="Gene3D" id="3.40.640.10">
    <property type="entry name" value="Type I PLP-dependent aspartate aminotransferase-like (Major domain)"/>
    <property type="match status" value="1"/>
</dbReference>
<dbReference type="GO" id="GO:0000287">
    <property type="term" value="F:magnesium ion binding"/>
    <property type="evidence" value="ECO:0007669"/>
    <property type="project" value="UniProtKB-UniRule"/>
</dbReference>
<dbReference type="InterPro" id="IPR015422">
    <property type="entry name" value="PyrdxlP-dep_Trfase_small"/>
</dbReference>
<dbReference type="Proteomes" id="UP000050969">
    <property type="component" value="Unassembled WGS sequence"/>
</dbReference>
<dbReference type="InterPro" id="IPR036412">
    <property type="entry name" value="HAD-like_sf"/>
</dbReference>
<dbReference type="AlphaFoldDB" id="A0A0R2MU07"/>
<comment type="subunit">
    <text evidence="8">Homodimer.</text>
</comment>
<dbReference type="InterPro" id="IPR023214">
    <property type="entry name" value="HAD_sf"/>
</dbReference>
<comment type="cofactor">
    <cofactor evidence="1 8">
        <name>pyridoxal 5'-phosphate</name>
        <dbReference type="ChEBI" id="CHEBI:597326"/>
    </cofactor>
</comment>
<keyword evidence="7" id="KW-0378">Hydrolase</keyword>
<dbReference type="GO" id="GO:0019700">
    <property type="term" value="P:organic phosphonate catabolic process"/>
    <property type="evidence" value="ECO:0007669"/>
    <property type="project" value="UniProtKB-UniRule"/>
</dbReference>
<dbReference type="NCBIfam" id="TIGR02326">
    <property type="entry name" value="transamin_PhnW"/>
    <property type="match status" value="1"/>
</dbReference>
<evidence type="ECO:0000256" key="2">
    <source>
        <dbReference type="ARBA" id="ARBA00022576"/>
    </source>
</evidence>
<dbReference type="InterPro" id="IPR023198">
    <property type="entry name" value="PGP-like_dom2"/>
</dbReference>
<keyword evidence="11" id="KW-1185">Reference proteome</keyword>
<dbReference type="EMBL" id="JQCE01000027">
    <property type="protein sequence ID" value="KRO16996.1"/>
    <property type="molecule type" value="Genomic_DNA"/>
</dbReference>
<dbReference type="InterPro" id="IPR006323">
    <property type="entry name" value="Phosphonoacetald_hydro"/>
</dbReference>